<gene>
    <name evidence="17" type="ORF">LWI28_001510</name>
</gene>
<keyword evidence="9" id="KW-0833">Ubl conjugation pathway</keyword>
<dbReference type="GO" id="GO:0016567">
    <property type="term" value="P:protein ubiquitination"/>
    <property type="evidence" value="ECO:0007669"/>
    <property type="project" value="InterPro"/>
</dbReference>
<dbReference type="EMBL" id="JAJSOW010000107">
    <property type="protein sequence ID" value="KAI9156162.1"/>
    <property type="molecule type" value="Genomic_DNA"/>
</dbReference>
<comment type="catalytic activity">
    <reaction evidence="1">
        <text>S-ubiquitinyl-[E2 ubiquitin-conjugating enzyme]-L-cysteine + [acceptor protein]-L-lysine = [E2 ubiquitin-conjugating enzyme]-L-cysteine + N(6)-ubiquitinyl-[acceptor protein]-L-lysine.</text>
        <dbReference type="EC" id="2.3.2.27"/>
    </reaction>
</comment>
<comment type="similarity">
    <text evidence="13">Belongs to the RING-type zinc finger family. ATL subfamily.</text>
</comment>
<evidence type="ECO:0000256" key="10">
    <source>
        <dbReference type="ARBA" id="ARBA00022833"/>
    </source>
</evidence>
<evidence type="ECO:0000256" key="8">
    <source>
        <dbReference type="ARBA" id="ARBA00022771"/>
    </source>
</evidence>
<feature type="compositionally biased region" description="Polar residues" evidence="14">
    <location>
        <begin position="154"/>
        <end position="165"/>
    </location>
</feature>
<evidence type="ECO:0000256" key="11">
    <source>
        <dbReference type="ARBA" id="ARBA00022989"/>
    </source>
</evidence>
<evidence type="ECO:0000256" key="7">
    <source>
        <dbReference type="ARBA" id="ARBA00022723"/>
    </source>
</evidence>
<dbReference type="GO" id="GO:0061630">
    <property type="term" value="F:ubiquitin protein ligase activity"/>
    <property type="evidence" value="ECO:0007669"/>
    <property type="project" value="UniProtKB-EC"/>
</dbReference>
<dbReference type="SUPFAM" id="SSF57850">
    <property type="entry name" value="RING/U-box"/>
    <property type="match status" value="1"/>
</dbReference>
<dbReference type="PANTHER" id="PTHR46913">
    <property type="entry name" value="RING-H2 FINGER PROTEIN ATL16"/>
    <property type="match status" value="1"/>
</dbReference>
<evidence type="ECO:0000256" key="5">
    <source>
        <dbReference type="ARBA" id="ARBA00022679"/>
    </source>
</evidence>
<evidence type="ECO:0000256" key="2">
    <source>
        <dbReference type="ARBA" id="ARBA00004167"/>
    </source>
</evidence>
<dbReference type="GO" id="GO:0016020">
    <property type="term" value="C:membrane"/>
    <property type="evidence" value="ECO:0007669"/>
    <property type="project" value="UniProtKB-SubCell"/>
</dbReference>
<comment type="subcellular location">
    <subcellularLocation>
        <location evidence="2">Membrane</location>
        <topology evidence="2">Single-pass membrane protein</topology>
    </subcellularLocation>
</comment>
<dbReference type="Proteomes" id="UP001064489">
    <property type="component" value="Chromosome 12"/>
</dbReference>
<dbReference type="EC" id="2.3.2.27" evidence="4"/>
<protein>
    <recommendedName>
        <fullName evidence="4">RING-type E3 ubiquitin transferase</fullName>
        <ecNumber evidence="4">2.3.2.27</ecNumber>
    </recommendedName>
</protein>
<dbReference type="Gene3D" id="3.30.40.10">
    <property type="entry name" value="Zinc/RING finger domain, C3HC4 (zinc finger)"/>
    <property type="match status" value="1"/>
</dbReference>
<evidence type="ECO:0000256" key="13">
    <source>
        <dbReference type="ARBA" id="ARBA00024209"/>
    </source>
</evidence>
<keyword evidence="6 15" id="KW-0812">Transmembrane</keyword>
<feature type="domain" description="RING-type" evidence="16">
    <location>
        <begin position="118"/>
        <end position="144"/>
    </location>
</feature>
<name>A0AAD5I935_ACENE</name>
<keyword evidence="5" id="KW-0808">Transferase</keyword>
<keyword evidence="12 15" id="KW-0472">Membrane</keyword>
<comment type="caution">
    <text evidence="17">The sequence shown here is derived from an EMBL/GenBank/DDBJ whole genome shotgun (WGS) entry which is preliminary data.</text>
</comment>
<keyword evidence="8" id="KW-0863">Zinc-finger</keyword>
<feature type="region of interest" description="Disordered" evidence="14">
    <location>
        <begin position="145"/>
        <end position="181"/>
    </location>
</feature>
<keyword evidence="10" id="KW-0862">Zinc</keyword>
<evidence type="ECO:0000256" key="9">
    <source>
        <dbReference type="ARBA" id="ARBA00022786"/>
    </source>
</evidence>
<reference evidence="17" key="1">
    <citation type="journal article" date="2022" name="Plant J.">
        <title>Strategies of tolerance reflected in two North American maple genomes.</title>
        <authorList>
            <person name="McEvoy S.L."/>
            <person name="Sezen U.U."/>
            <person name="Trouern-Trend A."/>
            <person name="McMahon S.M."/>
            <person name="Schaberg P.G."/>
            <person name="Yang J."/>
            <person name="Wegrzyn J.L."/>
            <person name="Swenson N.G."/>
        </authorList>
    </citation>
    <scope>NUCLEOTIDE SEQUENCE</scope>
    <source>
        <strain evidence="17">91603</strain>
    </source>
</reference>
<evidence type="ECO:0000256" key="6">
    <source>
        <dbReference type="ARBA" id="ARBA00022692"/>
    </source>
</evidence>
<feature type="region of interest" description="Disordered" evidence="14">
    <location>
        <begin position="58"/>
        <end position="84"/>
    </location>
</feature>
<evidence type="ECO:0000256" key="14">
    <source>
        <dbReference type="SAM" id="MobiDB-lite"/>
    </source>
</evidence>
<keyword evidence="7" id="KW-0479">Metal-binding</keyword>
<evidence type="ECO:0000256" key="15">
    <source>
        <dbReference type="SAM" id="Phobius"/>
    </source>
</evidence>
<accession>A0AAD5I935</accession>
<evidence type="ECO:0000256" key="1">
    <source>
        <dbReference type="ARBA" id="ARBA00000900"/>
    </source>
</evidence>
<feature type="transmembrane region" description="Helical" evidence="15">
    <location>
        <begin position="28"/>
        <end position="48"/>
    </location>
</feature>
<evidence type="ECO:0000256" key="12">
    <source>
        <dbReference type="ARBA" id="ARBA00023136"/>
    </source>
</evidence>
<evidence type="ECO:0000313" key="17">
    <source>
        <dbReference type="EMBL" id="KAI9156162.1"/>
    </source>
</evidence>
<evidence type="ECO:0000256" key="3">
    <source>
        <dbReference type="ARBA" id="ARBA00004906"/>
    </source>
</evidence>
<dbReference type="InterPro" id="IPR001841">
    <property type="entry name" value="Znf_RING"/>
</dbReference>
<keyword evidence="18" id="KW-1185">Reference proteome</keyword>
<dbReference type="Pfam" id="PF17123">
    <property type="entry name" value="zf-RING_11"/>
    <property type="match status" value="1"/>
</dbReference>
<reference evidence="17" key="2">
    <citation type="submission" date="2023-02" db="EMBL/GenBank/DDBJ databases">
        <authorList>
            <person name="Swenson N.G."/>
            <person name="Wegrzyn J.L."/>
            <person name="Mcevoy S.L."/>
        </authorList>
    </citation>
    <scope>NUCLEOTIDE SEQUENCE</scope>
    <source>
        <strain evidence="17">91603</strain>
        <tissue evidence="17">Leaf</tissue>
    </source>
</reference>
<dbReference type="GO" id="GO:0008270">
    <property type="term" value="F:zinc ion binding"/>
    <property type="evidence" value="ECO:0007669"/>
    <property type="project" value="UniProtKB-KW"/>
</dbReference>
<dbReference type="AlphaFoldDB" id="A0AAD5I935"/>
<keyword evidence="11 15" id="KW-1133">Transmembrane helix</keyword>
<dbReference type="InterPro" id="IPR013083">
    <property type="entry name" value="Znf_RING/FYVE/PHD"/>
</dbReference>
<evidence type="ECO:0000313" key="18">
    <source>
        <dbReference type="Proteomes" id="UP001064489"/>
    </source>
</evidence>
<organism evidence="17 18">
    <name type="scientific">Acer negundo</name>
    <name type="common">Box elder</name>
    <dbReference type="NCBI Taxonomy" id="4023"/>
    <lineage>
        <taxon>Eukaryota</taxon>
        <taxon>Viridiplantae</taxon>
        <taxon>Streptophyta</taxon>
        <taxon>Embryophyta</taxon>
        <taxon>Tracheophyta</taxon>
        <taxon>Spermatophyta</taxon>
        <taxon>Magnoliopsida</taxon>
        <taxon>eudicotyledons</taxon>
        <taxon>Gunneridae</taxon>
        <taxon>Pentapetalae</taxon>
        <taxon>rosids</taxon>
        <taxon>malvids</taxon>
        <taxon>Sapindales</taxon>
        <taxon>Sapindaceae</taxon>
        <taxon>Hippocastanoideae</taxon>
        <taxon>Acereae</taxon>
        <taxon>Acer</taxon>
    </lineage>
</organism>
<proteinExistence type="inferred from homology"/>
<comment type="pathway">
    <text evidence="3">Protein modification; protein ubiquitination.</text>
</comment>
<evidence type="ECO:0000256" key="4">
    <source>
        <dbReference type="ARBA" id="ARBA00012483"/>
    </source>
</evidence>
<dbReference type="InterPro" id="IPR044600">
    <property type="entry name" value="ATL1/ATL16-like"/>
</dbReference>
<evidence type="ECO:0000259" key="16">
    <source>
        <dbReference type="Pfam" id="PF17123"/>
    </source>
</evidence>
<dbReference type="PANTHER" id="PTHR46913:SF1">
    <property type="entry name" value="RING-H2 FINGER PROTEIN ATL16"/>
    <property type="match status" value="1"/>
</dbReference>
<sequence length="181" mass="20008">MSSSQDSQPFHWRYTELEDRNFQIRGHALFFTVVLFGIVLLVTLLFLYTRCRFSHQLSSSSSSSATSQQPHARPLRPLPGESGLDPTAIDTLPVTLFRSMPPNLTAATEKKRGGEGNECCICLGEFEDGDKVKILPGCQHSYHWAKDASRSGTEESGANDQSDQSKTNKELNKVSFVAVPS</sequence>